<evidence type="ECO:0000313" key="1">
    <source>
        <dbReference type="EMBL" id="MBO0906313.1"/>
    </source>
</evidence>
<accession>A0ABS3J9G0</accession>
<dbReference type="EMBL" id="JAFMPY010000037">
    <property type="protein sequence ID" value="MBO0906313.1"/>
    <property type="molecule type" value="Genomic_DNA"/>
</dbReference>
<proteinExistence type="predicted"/>
<gene>
    <name evidence="1" type="ORF">J1C47_21905</name>
</gene>
<dbReference type="RefSeq" id="WP_207352945.1">
    <property type="nucleotide sequence ID" value="NZ_JAFMPY010000037.1"/>
</dbReference>
<protein>
    <recommendedName>
        <fullName evidence="3">SMI1/KNR4 family protein</fullName>
    </recommendedName>
</protein>
<evidence type="ECO:0008006" key="3">
    <source>
        <dbReference type="Google" id="ProtNLM"/>
    </source>
</evidence>
<keyword evidence="2" id="KW-1185">Reference proteome</keyword>
<sequence length="172" mass="19155">MVEEIVTPERLEAGERYLGSLRALGFEPDGALWSMRPSDPSSLELSIFSSLVEKVGPLTIYRALFDAYDQGKTPADFDPWIVSLYGPHQTFFDAVAGFDAASVDPDKGAAFVMCGGSDHEEGGNVVRTTDFEIVRIVHREWVYKVLEQPRASPAASSLRRWRRFEENLARAA</sequence>
<dbReference type="Proteomes" id="UP000664288">
    <property type="component" value="Unassembled WGS sequence"/>
</dbReference>
<name>A0ABS3J9G0_9HYPH</name>
<comment type="caution">
    <text evidence="1">The sequence shown here is derived from an EMBL/GenBank/DDBJ whole genome shotgun (WGS) entry which is preliminary data.</text>
</comment>
<reference evidence="1 2" key="1">
    <citation type="submission" date="2021-03" db="EMBL/GenBank/DDBJ databases">
        <title>Whole genome sequence of Jiella sp. MQZ13P-4.</title>
        <authorList>
            <person name="Tuo L."/>
        </authorList>
    </citation>
    <scope>NUCLEOTIDE SEQUENCE [LARGE SCALE GENOMIC DNA]</scope>
    <source>
        <strain evidence="1 2">MQZ13P-4</strain>
    </source>
</reference>
<evidence type="ECO:0000313" key="2">
    <source>
        <dbReference type="Proteomes" id="UP000664288"/>
    </source>
</evidence>
<organism evidence="1 2">
    <name type="scientific">Jiella sonneratiae</name>
    <dbReference type="NCBI Taxonomy" id="2816856"/>
    <lineage>
        <taxon>Bacteria</taxon>
        <taxon>Pseudomonadati</taxon>
        <taxon>Pseudomonadota</taxon>
        <taxon>Alphaproteobacteria</taxon>
        <taxon>Hyphomicrobiales</taxon>
        <taxon>Aurantimonadaceae</taxon>
        <taxon>Jiella</taxon>
    </lineage>
</organism>